<accession>A0A7X0NKL6</accession>
<evidence type="ECO:0000313" key="2">
    <source>
        <dbReference type="EMBL" id="MBB6545163.1"/>
    </source>
</evidence>
<protein>
    <submittedName>
        <fullName evidence="2">Uncharacterized protein</fullName>
    </submittedName>
</protein>
<reference evidence="2 3" key="1">
    <citation type="submission" date="2020-08" db="EMBL/GenBank/DDBJ databases">
        <title>Genomic Encyclopedia of Type Strains, Phase IV (KMG-IV): sequencing the most valuable type-strain genomes for metagenomic binning, comparative biology and taxonomic classification.</title>
        <authorList>
            <person name="Goeker M."/>
        </authorList>
    </citation>
    <scope>NUCLEOTIDE SEQUENCE [LARGE SCALE GENOMIC DNA]</scope>
    <source>
        <strain evidence="2 3">DSM 26287</strain>
    </source>
</reference>
<keyword evidence="1" id="KW-0472">Membrane</keyword>
<organism evidence="2 3">
    <name type="scientific">Thalassotalea piscium</name>
    <dbReference type="NCBI Taxonomy" id="1230533"/>
    <lineage>
        <taxon>Bacteria</taxon>
        <taxon>Pseudomonadati</taxon>
        <taxon>Pseudomonadota</taxon>
        <taxon>Gammaproteobacteria</taxon>
        <taxon>Alteromonadales</taxon>
        <taxon>Colwelliaceae</taxon>
        <taxon>Thalassotalea</taxon>
    </lineage>
</organism>
<dbReference type="RefSeq" id="WP_184426897.1">
    <property type="nucleotide sequence ID" value="NZ_AP027362.1"/>
</dbReference>
<dbReference type="AlphaFoldDB" id="A0A7X0NKL6"/>
<comment type="caution">
    <text evidence="2">The sequence shown here is derived from an EMBL/GenBank/DDBJ whole genome shotgun (WGS) entry which is preliminary data.</text>
</comment>
<keyword evidence="3" id="KW-1185">Reference proteome</keyword>
<dbReference type="EMBL" id="JACHHU010000053">
    <property type="protein sequence ID" value="MBB6545163.1"/>
    <property type="molecule type" value="Genomic_DNA"/>
</dbReference>
<keyword evidence="1" id="KW-1133">Transmembrane helix</keyword>
<feature type="transmembrane region" description="Helical" evidence="1">
    <location>
        <begin position="106"/>
        <end position="124"/>
    </location>
</feature>
<sequence length="139" mass="16151">MKPNYQSYTEDELLDALNHIDKNAWPERYAEIKKHLQKYADKAKENGVSNASNSEASESSWWRKVDFNKPQEKVITLGLTLWTLYILFAGEISAKNSDISFEESPKTYVLFVVFFMAILGWRIYGHLTSHNKRLNSDND</sequence>
<dbReference type="Proteomes" id="UP000537141">
    <property type="component" value="Unassembled WGS sequence"/>
</dbReference>
<evidence type="ECO:0000313" key="3">
    <source>
        <dbReference type="Proteomes" id="UP000537141"/>
    </source>
</evidence>
<gene>
    <name evidence="2" type="ORF">HNQ55_003706</name>
</gene>
<proteinExistence type="predicted"/>
<keyword evidence="1" id="KW-0812">Transmembrane</keyword>
<feature type="transmembrane region" description="Helical" evidence="1">
    <location>
        <begin position="74"/>
        <end position="94"/>
    </location>
</feature>
<name>A0A7X0NKL6_9GAMM</name>
<evidence type="ECO:0000256" key="1">
    <source>
        <dbReference type="SAM" id="Phobius"/>
    </source>
</evidence>